<comment type="caution">
    <text evidence="2">The sequence shown here is derived from an EMBL/GenBank/DDBJ whole genome shotgun (WGS) entry which is preliminary data.</text>
</comment>
<organism evidence="2 3">
    <name type="scientific">Bacillus cytotoxicus</name>
    <dbReference type="NCBI Taxonomy" id="580165"/>
    <lineage>
        <taxon>Bacteria</taxon>
        <taxon>Bacillati</taxon>
        <taxon>Bacillota</taxon>
        <taxon>Bacilli</taxon>
        <taxon>Bacillales</taxon>
        <taxon>Bacillaceae</taxon>
        <taxon>Bacillus</taxon>
        <taxon>Bacillus cereus group</taxon>
    </lineage>
</organism>
<sequence length="25" mass="2881">MTLDVIYSGISIVILLYFIYQSITD</sequence>
<accession>A0AAX2CGA3</accession>
<dbReference type="Proteomes" id="UP000242164">
    <property type="component" value="Unassembled WGS sequence"/>
</dbReference>
<evidence type="ECO:0000313" key="3">
    <source>
        <dbReference type="Proteomes" id="UP000242164"/>
    </source>
</evidence>
<evidence type="ECO:0000256" key="1">
    <source>
        <dbReference type="SAM" id="Phobius"/>
    </source>
</evidence>
<dbReference type="AlphaFoldDB" id="A0AAX2CGA3"/>
<name>A0AAX2CGA3_9BACI</name>
<reference evidence="2 3" key="1">
    <citation type="submission" date="2016-08" db="EMBL/GenBank/DDBJ databases">
        <authorList>
            <person name="Loux V."/>
            <person name="Rue O."/>
        </authorList>
    </citation>
    <scope>NUCLEOTIDE SEQUENCE [LARGE SCALE GENOMIC DNA]</scope>
    <source>
        <strain evidence="2 3">AFSSA_08CEB44bac</strain>
    </source>
</reference>
<keyword evidence="1" id="KW-0812">Transmembrane</keyword>
<dbReference type="EMBL" id="FMIK01000024">
    <property type="protein sequence ID" value="SCL91236.1"/>
    <property type="molecule type" value="Genomic_DNA"/>
</dbReference>
<keyword evidence="1" id="KW-1133">Transmembrane helix</keyword>
<evidence type="ECO:0000313" key="2">
    <source>
        <dbReference type="EMBL" id="SCL91236.1"/>
    </source>
</evidence>
<feature type="transmembrane region" description="Helical" evidence="1">
    <location>
        <begin position="6"/>
        <end position="23"/>
    </location>
</feature>
<keyword evidence="1" id="KW-0472">Membrane</keyword>
<protein>
    <submittedName>
        <fullName evidence="2">Uncharacterized protein</fullName>
    </submittedName>
</protein>
<gene>
    <name evidence="2" type="ORF">BCB44BAC_01841</name>
</gene>
<proteinExistence type="predicted"/>